<comment type="caution">
    <text evidence="2">The sequence shown here is derived from an EMBL/GenBank/DDBJ whole genome shotgun (WGS) entry which is preliminary data.</text>
</comment>
<keyword evidence="3" id="KW-1185">Reference proteome</keyword>
<feature type="region of interest" description="Disordered" evidence="1">
    <location>
        <begin position="16"/>
        <end position="53"/>
    </location>
</feature>
<dbReference type="GeneID" id="36557181"/>
<protein>
    <submittedName>
        <fullName evidence="2">Uncharacterized protein</fullName>
    </submittedName>
</protein>
<feature type="compositionally biased region" description="Polar residues" evidence="1">
    <location>
        <begin position="18"/>
        <end position="43"/>
    </location>
</feature>
<dbReference type="AlphaFoldDB" id="A0A2I2G607"/>
<organism evidence="2 3">
    <name type="scientific">Aspergillus steynii IBT 23096</name>
    <dbReference type="NCBI Taxonomy" id="1392250"/>
    <lineage>
        <taxon>Eukaryota</taxon>
        <taxon>Fungi</taxon>
        <taxon>Dikarya</taxon>
        <taxon>Ascomycota</taxon>
        <taxon>Pezizomycotina</taxon>
        <taxon>Eurotiomycetes</taxon>
        <taxon>Eurotiomycetidae</taxon>
        <taxon>Eurotiales</taxon>
        <taxon>Aspergillaceae</taxon>
        <taxon>Aspergillus</taxon>
        <taxon>Aspergillus subgen. Circumdati</taxon>
    </lineage>
</organism>
<reference evidence="2 3" key="1">
    <citation type="submission" date="2016-12" db="EMBL/GenBank/DDBJ databases">
        <title>The genomes of Aspergillus section Nigri reveals drivers in fungal speciation.</title>
        <authorList>
            <consortium name="DOE Joint Genome Institute"/>
            <person name="Vesth T.C."/>
            <person name="Nybo J."/>
            <person name="Theobald S."/>
            <person name="Brandl J."/>
            <person name="Frisvad J.C."/>
            <person name="Nielsen K.F."/>
            <person name="Lyhne E.K."/>
            <person name="Kogle M.E."/>
            <person name="Kuo A."/>
            <person name="Riley R."/>
            <person name="Clum A."/>
            <person name="Nolan M."/>
            <person name="Lipzen A."/>
            <person name="Salamov A."/>
            <person name="Henrissat B."/>
            <person name="Wiebenga A."/>
            <person name="De Vries R.P."/>
            <person name="Grigoriev I.V."/>
            <person name="Mortensen U.H."/>
            <person name="Andersen M.R."/>
            <person name="Baker S.E."/>
        </authorList>
    </citation>
    <scope>NUCLEOTIDE SEQUENCE [LARGE SCALE GENOMIC DNA]</scope>
    <source>
        <strain evidence="2 3">IBT 23096</strain>
    </source>
</reference>
<evidence type="ECO:0000313" key="2">
    <source>
        <dbReference type="EMBL" id="PLB48283.1"/>
    </source>
</evidence>
<gene>
    <name evidence="2" type="ORF">P170DRAFT_437956</name>
</gene>
<proteinExistence type="predicted"/>
<name>A0A2I2G607_9EURO</name>
<accession>A0A2I2G607</accession>
<dbReference type="Proteomes" id="UP000234275">
    <property type="component" value="Unassembled WGS sequence"/>
</dbReference>
<evidence type="ECO:0000313" key="3">
    <source>
        <dbReference type="Proteomes" id="UP000234275"/>
    </source>
</evidence>
<dbReference type="VEuPathDB" id="FungiDB:P170DRAFT_437956"/>
<dbReference type="EMBL" id="MSFO01000005">
    <property type="protein sequence ID" value="PLB48283.1"/>
    <property type="molecule type" value="Genomic_DNA"/>
</dbReference>
<dbReference type="RefSeq" id="XP_024703585.1">
    <property type="nucleotide sequence ID" value="XM_024849482.1"/>
</dbReference>
<evidence type="ECO:0000256" key="1">
    <source>
        <dbReference type="SAM" id="MobiDB-lite"/>
    </source>
</evidence>
<sequence>MWPNYVLVRSAERLCARPSTNNSHPASQPAENSTSSGLVTPDTSARYEENAGDEESIFDFESEPGMEGFDLDADWIPGEFGIAEMNTSSDWYQASPVTIEIPNGGRKRVAEDPIITELDEMSNAFESQVEANVVIESEIVITEGETSFL</sequence>